<sequence length="763" mass="81890">MNQVITDGLVLMPPPFADGLAVWSRQDGRPGSDTWATAANAALVAADADFGTCLEIVKTESTTRIRFMSQTPIVPGLYLRVSARVKALSGNLPTARIAAWAGNAASQNLPSVPQIGPATALTAYGEVVTVTAIIGTGARGGVDMPWGTAASFGHVGLDLTGPNGGQVRIDAIEVEDVTSVFLRKLMDWVDVRDFGAVGNGVTDDRAAFVAADAAAAGREVMVPAGNYRIASSLTMNSPVRFEGKLVMPDEARLSLNQNFDLKGYSEAMGDDVLGLRKGIQQLFNQSDHEGFDLCGRRVVLDAPLDVQGIVGNRNTYANRRVLRNGQLSATNSPGWNDAVFTRSGTWSASDPRRITGLSNVADIPIGALVTGPQGVGREIYVMARDVAGGRVTLSASLSGAPVTQTYTFRRFRYMLDFSGWLNLQRFIVSDIEFLCAGLCSGINLPVDGLVFQIQDCFFTGPKDRAITSCGEGCQGMQIDRCQFLSNEQNTNAPLRTSIAFNSNSSDVKVRDNRVNKFRHFGVVGGTGNIFSGNHFFQGDGVTDGPRTAGLVLADNNIKTTIEGNYIDNCYIEWGNERDPTPAFSTGFSFHGLSLDGNIFFSTESAPWMNFIVIKPYGPGHFINGLTVTDNLFKKTGGAQLEAVEGVDTSFAQLDLTRTADLLFNGNTYTGIIKRTENPVTVRHVEGTASTTWNVDMSGFAPFGAPVRAGTAFLAEGPLRSASNVIVYFTPYAEPAQGPGGRTLRLRWQQDVRGTAQITARFDL</sequence>
<gene>
    <name evidence="2" type="ORF">C7455_11271</name>
</gene>
<dbReference type="InterPro" id="IPR011050">
    <property type="entry name" value="Pectin_lyase_fold/virulence"/>
</dbReference>
<evidence type="ECO:0000313" key="2">
    <source>
        <dbReference type="EMBL" id="PWK57344.1"/>
    </source>
</evidence>
<organism evidence="2 3">
    <name type="scientific">Roseicyclus mahoneyensis</name>
    <dbReference type="NCBI Taxonomy" id="164332"/>
    <lineage>
        <taxon>Bacteria</taxon>
        <taxon>Pseudomonadati</taxon>
        <taxon>Pseudomonadota</taxon>
        <taxon>Alphaproteobacteria</taxon>
        <taxon>Rhodobacterales</taxon>
        <taxon>Roseobacteraceae</taxon>
        <taxon>Roseicyclus</taxon>
    </lineage>
</organism>
<evidence type="ECO:0000259" key="1">
    <source>
        <dbReference type="Pfam" id="PF12708"/>
    </source>
</evidence>
<keyword evidence="3" id="KW-1185">Reference proteome</keyword>
<proteinExistence type="predicted"/>
<reference evidence="2 3" key="1">
    <citation type="submission" date="2018-05" db="EMBL/GenBank/DDBJ databases">
        <title>Genomic Encyclopedia of Type Strains, Phase IV (KMG-IV): sequencing the most valuable type-strain genomes for metagenomic binning, comparative biology and taxonomic classification.</title>
        <authorList>
            <person name="Goeker M."/>
        </authorList>
    </citation>
    <scope>NUCLEOTIDE SEQUENCE [LARGE SCALE GENOMIC DNA]</scope>
    <source>
        <strain evidence="2 3">DSM 16097</strain>
    </source>
</reference>
<name>A0A316G8Y0_9RHOB</name>
<dbReference type="Pfam" id="PF12708">
    <property type="entry name" value="Pect-lyase_RHGA_epim"/>
    <property type="match status" value="1"/>
</dbReference>
<protein>
    <submittedName>
        <fullName evidence="2">Pectate lyase-like protein</fullName>
    </submittedName>
</protein>
<dbReference type="Gene3D" id="2.160.20.10">
    <property type="entry name" value="Single-stranded right-handed beta-helix, Pectin lyase-like"/>
    <property type="match status" value="2"/>
</dbReference>
<dbReference type="InterPro" id="IPR024535">
    <property type="entry name" value="RHGA/B-epi-like_pectate_lyase"/>
</dbReference>
<dbReference type="GO" id="GO:0016829">
    <property type="term" value="F:lyase activity"/>
    <property type="evidence" value="ECO:0007669"/>
    <property type="project" value="UniProtKB-KW"/>
</dbReference>
<dbReference type="RefSeq" id="WP_109670625.1">
    <property type="nucleotide sequence ID" value="NZ_QGGW01000012.1"/>
</dbReference>
<evidence type="ECO:0000313" key="3">
    <source>
        <dbReference type="Proteomes" id="UP000245708"/>
    </source>
</evidence>
<dbReference type="Proteomes" id="UP000245708">
    <property type="component" value="Unassembled WGS sequence"/>
</dbReference>
<dbReference type="InterPro" id="IPR012334">
    <property type="entry name" value="Pectin_lyas_fold"/>
</dbReference>
<dbReference type="AlphaFoldDB" id="A0A316G8Y0"/>
<keyword evidence="2" id="KW-0456">Lyase</keyword>
<dbReference type="OrthoDB" id="7749009at2"/>
<comment type="caution">
    <text evidence="2">The sequence shown here is derived from an EMBL/GenBank/DDBJ whole genome shotgun (WGS) entry which is preliminary data.</text>
</comment>
<dbReference type="SUPFAM" id="SSF51126">
    <property type="entry name" value="Pectin lyase-like"/>
    <property type="match status" value="1"/>
</dbReference>
<accession>A0A316G8Y0</accession>
<feature type="domain" description="Rhamnogalacturonase A/B/Epimerase-like pectate lyase" evidence="1">
    <location>
        <begin position="188"/>
        <end position="245"/>
    </location>
</feature>
<dbReference type="EMBL" id="QGGW01000012">
    <property type="protein sequence ID" value="PWK57344.1"/>
    <property type="molecule type" value="Genomic_DNA"/>
</dbReference>